<sequence>MRPSLRLLQLPPLPPRAKWAKAFPTNNFHIVNRLSTPGATAIGRGKRTQVADKSLANSVVHAVGVKKEDVALEAYPGMGFITRALLELPPDQHPRKVITVEPAVDFNVKGLGLSSQVALEGYSLEEENDKTKHALLNQRMEANDRAKHALLKTRQSAMQSAMFSMYIQTDNQRILERSDENQDPTSDPVDQPSPDAHIFRTFPSADDPTLTIIDGTMFDWKTVPQLEAQGLLSDVTRREWQDEPPNLHLIAQIPDSDMGEQLVSQWIGCIASQSWLFRWGRVKMSFIVRPALYDRLTALPGTKAYCKLAVVTSALAERIPGSDQYTPGPDSHIPLSLLKKHEKDQRDKEQGELDSSVVGLKPRRAKRKPKVQEEPKEEPVPANTPPKIVDPILLTDPDLWYPKPRRNTYEQKAPPRPGMMVISLIPRRDPQIHPEDKDVWDYVLRRMFVNPGSALAHSINNLGMGAANLIPKLTNPDLPPDQRIDPDKWIREYTVQDWALIVKAFKEWPFAPDVLVLGNLMEEDHDVRQMGSGM</sequence>
<dbReference type="EMBL" id="JASBWS010000123">
    <property type="protein sequence ID" value="KAJ9095486.1"/>
    <property type="molecule type" value="Genomic_DNA"/>
</dbReference>
<keyword evidence="2" id="KW-1185">Reference proteome</keyword>
<protein>
    <submittedName>
        <fullName evidence="1">Uncharacterized protein</fullName>
    </submittedName>
</protein>
<gene>
    <name evidence="1" type="ORF">QFC20_006629</name>
</gene>
<dbReference type="Proteomes" id="UP001230649">
    <property type="component" value="Unassembled WGS sequence"/>
</dbReference>
<name>A0ACC2VA16_9TREE</name>
<evidence type="ECO:0000313" key="1">
    <source>
        <dbReference type="EMBL" id="KAJ9095486.1"/>
    </source>
</evidence>
<proteinExistence type="predicted"/>
<organism evidence="1 2">
    <name type="scientific">Naganishia adeliensis</name>
    <dbReference type="NCBI Taxonomy" id="92952"/>
    <lineage>
        <taxon>Eukaryota</taxon>
        <taxon>Fungi</taxon>
        <taxon>Dikarya</taxon>
        <taxon>Basidiomycota</taxon>
        <taxon>Agaricomycotina</taxon>
        <taxon>Tremellomycetes</taxon>
        <taxon>Filobasidiales</taxon>
        <taxon>Filobasidiaceae</taxon>
        <taxon>Naganishia</taxon>
    </lineage>
</organism>
<accession>A0ACC2VA16</accession>
<reference evidence="1" key="1">
    <citation type="submission" date="2023-04" db="EMBL/GenBank/DDBJ databases">
        <title>Draft Genome sequencing of Naganishia species isolated from polar environments using Oxford Nanopore Technology.</title>
        <authorList>
            <person name="Leo P."/>
            <person name="Venkateswaran K."/>
        </authorList>
    </citation>
    <scope>NUCLEOTIDE SEQUENCE</scope>
    <source>
        <strain evidence="1">MNA-CCFEE 5262</strain>
    </source>
</reference>
<comment type="caution">
    <text evidence="1">The sequence shown here is derived from an EMBL/GenBank/DDBJ whole genome shotgun (WGS) entry which is preliminary data.</text>
</comment>
<evidence type="ECO:0000313" key="2">
    <source>
        <dbReference type="Proteomes" id="UP001230649"/>
    </source>
</evidence>